<reference evidence="2 3" key="1">
    <citation type="journal article" date="2018" name="Gigascience">
        <title>Genomes of trombidid mites reveal novel predicted allergens and laterally-transferred genes associated with secondary metabolism.</title>
        <authorList>
            <person name="Dong X."/>
            <person name="Chaisiri K."/>
            <person name="Xia D."/>
            <person name="Armstrong S.D."/>
            <person name="Fang Y."/>
            <person name="Donnelly M.J."/>
            <person name="Kadowaki T."/>
            <person name="McGarry J.W."/>
            <person name="Darby A.C."/>
            <person name="Makepeace B.L."/>
        </authorList>
    </citation>
    <scope>NUCLEOTIDE SEQUENCE [LARGE SCALE GENOMIC DNA]</scope>
    <source>
        <strain evidence="2">UoL-WK</strain>
    </source>
</reference>
<evidence type="ECO:0000313" key="2">
    <source>
        <dbReference type="EMBL" id="RWS15689.1"/>
    </source>
</evidence>
<dbReference type="OrthoDB" id="10051804at2759"/>
<feature type="chain" id="PRO_5018629806" description="Secreted protein" evidence="1">
    <location>
        <begin position="20"/>
        <end position="421"/>
    </location>
</feature>
<evidence type="ECO:0000256" key="1">
    <source>
        <dbReference type="SAM" id="SignalP"/>
    </source>
</evidence>
<dbReference type="Proteomes" id="UP000285301">
    <property type="component" value="Unassembled WGS sequence"/>
</dbReference>
<evidence type="ECO:0008006" key="4">
    <source>
        <dbReference type="Google" id="ProtNLM"/>
    </source>
</evidence>
<dbReference type="STRING" id="1965070.A0A3S3PAI7"/>
<dbReference type="AlphaFoldDB" id="A0A3S3PAI7"/>
<keyword evidence="3" id="KW-1185">Reference proteome</keyword>
<dbReference type="EMBL" id="NCKU01000388">
    <property type="protein sequence ID" value="RWS15689.1"/>
    <property type="molecule type" value="Genomic_DNA"/>
</dbReference>
<feature type="signal peptide" evidence="1">
    <location>
        <begin position="1"/>
        <end position="19"/>
    </location>
</feature>
<organism evidence="2 3">
    <name type="scientific">Dinothrombium tinctorium</name>
    <dbReference type="NCBI Taxonomy" id="1965070"/>
    <lineage>
        <taxon>Eukaryota</taxon>
        <taxon>Metazoa</taxon>
        <taxon>Ecdysozoa</taxon>
        <taxon>Arthropoda</taxon>
        <taxon>Chelicerata</taxon>
        <taxon>Arachnida</taxon>
        <taxon>Acari</taxon>
        <taxon>Acariformes</taxon>
        <taxon>Trombidiformes</taxon>
        <taxon>Prostigmata</taxon>
        <taxon>Anystina</taxon>
        <taxon>Parasitengona</taxon>
        <taxon>Trombidioidea</taxon>
        <taxon>Trombidiidae</taxon>
        <taxon>Dinothrombium</taxon>
    </lineage>
</organism>
<keyword evidence="1" id="KW-0732">Signal</keyword>
<gene>
    <name evidence="2" type="ORF">B4U79_08849</name>
</gene>
<comment type="caution">
    <text evidence="2">The sequence shown here is derived from an EMBL/GenBank/DDBJ whole genome shotgun (WGS) entry which is preliminary data.</text>
</comment>
<sequence length="421" mass="48519">MNQFVLTFFLLCGIQASLAYKKWKFENCQTDNLDNCAQIVFLYGNRKLVLPNNTKDMVPHCNEEKSAVKCVYDFGRKCLKAFPRQALFMLMSGAAKNIRERCSPSGTQEGLRFLRWAADSYVSDLTDLACSAKLRSNSDRCKQLYHAIERNAPSNQTLSKPKSILLPMYRLLTEYTDWETAGVPEIKKAEHINANFVYKVTKFYLYLVTAKSNDLKFENCSFKNVEECGDVIFFYGNRNIVLALTEDEMENHCAKDKQALRCITDWGRRCLRLFARQTLGFLIAGPQRNIRERCTQNGTRRYLKNSKCVNDSLDAANQCVHKAIEELESIRRMENKNDWIAAACCFTDKWKRCFHKGIAQHCDESGVEFLEWCADSYVGDLLRIACSHRLVYGSRPCKDLIEKIPKTDNVADRLPPKRIEK</sequence>
<dbReference type="PANTHER" id="PTHR33964:SF1">
    <property type="entry name" value="RE45066P"/>
    <property type="match status" value="1"/>
</dbReference>
<name>A0A3S3PAI7_9ACAR</name>
<accession>A0A3S3PAI7</accession>
<evidence type="ECO:0000313" key="3">
    <source>
        <dbReference type="Proteomes" id="UP000285301"/>
    </source>
</evidence>
<protein>
    <recommendedName>
        <fullName evidence="4">Secreted protein</fullName>
    </recommendedName>
</protein>
<proteinExistence type="predicted"/>
<dbReference type="PANTHER" id="PTHR33964">
    <property type="entry name" value="RE45066P-RELATED"/>
    <property type="match status" value="1"/>
</dbReference>